<dbReference type="Proteomes" id="UP000218767">
    <property type="component" value="Unassembled WGS sequence"/>
</dbReference>
<dbReference type="SUPFAM" id="SSF56935">
    <property type="entry name" value="Porins"/>
    <property type="match status" value="1"/>
</dbReference>
<dbReference type="EMBL" id="NVUL01000096">
    <property type="protein sequence ID" value="PCI74711.1"/>
    <property type="molecule type" value="Genomic_DNA"/>
</dbReference>
<evidence type="ECO:0000256" key="2">
    <source>
        <dbReference type="ARBA" id="ARBA00022448"/>
    </source>
</evidence>
<comment type="caution">
    <text evidence="13">The sequence shown here is derived from an EMBL/GenBank/DDBJ whole genome shotgun (WGS) entry which is preliminary data.</text>
</comment>
<keyword evidence="5 9" id="KW-0798">TonB box</keyword>
<keyword evidence="6 8" id="KW-0472">Membrane</keyword>
<evidence type="ECO:0000256" key="8">
    <source>
        <dbReference type="PROSITE-ProRule" id="PRU01360"/>
    </source>
</evidence>
<proteinExistence type="inferred from homology"/>
<dbReference type="PANTHER" id="PTHR30442">
    <property type="entry name" value="IRON III DICITRATE TRANSPORT PROTEIN FECA"/>
    <property type="match status" value="1"/>
</dbReference>
<evidence type="ECO:0000256" key="9">
    <source>
        <dbReference type="RuleBase" id="RU003357"/>
    </source>
</evidence>
<name>A0A2A4WXF2_9GAMM</name>
<dbReference type="InterPro" id="IPR036942">
    <property type="entry name" value="Beta-barrel_TonB_sf"/>
</dbReference>
<evidence type="ECO:0000256" key="10">
    <source>
        <dbReference type="SAM" id="SignalP"/>
    </source>
</evidence>
<keyword evidence="2 8" id="KW-0813">Transport</keyword>
<evidence type="ECO:0000256" key="6">
    <source>
        <dbReference type="ARBA" id="ARBA00023136"/>
    </source>
</evidence>
<evidence type="ECO:0000259" key="11">
    <source>
        <dbReference type="Pfam" id="PF00593"/>
    </source>
</evidence>
<dbReference type="GO" id="GO:0033214">
    <property type="term" value="P:siderophore-iron import into cell"/>
    <property type="evidence" value="ECO:0007669"/>
    <property type="project" value="TreeGrafter"/>
</dbReference>
<evidence type="ECO:0000313" key="14">
    <source>
        <dbReference type="Proteomes" id="UP000218767"/>
    </source>
</evidence>
<dbReference type="InterPro" id="IPR039426">
    <property type="entry name" value="TonB-dep_rcpt-like"/>
</dbReference>
<evidence type="ECO:0000313" key="13">
    <source>
        <dbReference type="EMBL" id="PCI74711.1"/>
    </source>
</evidence>
<dbReference type="InterPro" id="IPR037066">
    <property type="entry name" value="Plug_dom_sf"/>
</dbReference>
<feature type="domain" description="TonB-dependent receptor-like beta-barrel" evidence="11">
    <location>
        <begin position="252"/>
        <end position="709"/>
    </location>
</feature>
<keyword evidence="7 8" id="KW-0998">Cell outer membrane</keyword>
<organism evidence="13 14">
    <name type="scientific">SAR86 cluster bacterium</name>
    <dbReference type="NCBI Taxonomy" id="2030880"/>
    <lineage>
        <taxon>Bacteria</taxon>
        <taxon>Pseudomonadati</taxon>
        <taxon>Pseudomonadota</taxon>
        <taxon>Gammaproteobacteria</taxon>
        <taxon>SAR86 cluster</taxon>
    </lineage>
</organism>
<keyword evidence="3 8" id="KW-1134">Transmembrane beta strand</keyword>
<dbReference type="PANTHER" id="PTHR30442:SF0">
    <property type="entry name" value="FE(3+) DICITRATE TRANSPORT PROTEIN FECA"/>
    <property type="match status" value="1"/>
</dbReference>
<dbReference type="InterPro" id="IPR000531">
    <property type="entry name" value="Beta-barrel_TonB"/>
</dbReference>
<evidence type="ECO:0000259" key="12">
    <source>
        <dbReference type="Pfam" id="PF07715"/>
    </source>
</evidence>
<dbReference type="AlphaFoldDB" id="A0A2A4WXF2"/>
<dbReference type="Pfam" id="PF00593">
    <property type="entry name" value="TonB_dep_Rec_b-barrel"/>
    <property type="match status" value="1"/>
</dbReference>
<evidence type="ECO:0000256" key="1">
    <source>
        <dbReference type="ARBA" id="ARBA00004571"/>
    </source>
</evidence>
<feature type="signal peptide" evidence="10">
    <location>
        <begin position="1"/>
        <end position="22"/>
    </location>
</feature>
<feature type="domain" description="TonB-dependent receptor plug" evidence="12">
    <location>
        <begin position="42"/>
        <end position="151"/>
    </location>
</feature>
<reference evidence="14" key="1">
    <citation type="submission" date="2017-08" db="EMBL/GenBank/DDBJ databases">
        <title>A dynamic microbial community with high functional redundancy inhabits the cold, oxic subseafloor aquifer.</title>
        <authorList>
            <person name="Tully B.J."/>
            <person name="Wheat C.G."/>
            <person name="Glazer B.T."/>
            <person name="Huber J.A."/>
        </authorList>
    </citation>
    <scope>NUCLEOTIDE SEQUENCE [LARGE SCALE GENOMIC DNA]</scope>
</reference>
<gene>
    <name evidence="13" type="ORF">COB20_14715</name>
</gene>
<feature type="chain" id="PRO_5013377306" evidence="10">
    <location>
        <begin position="23"/>
        <end position="739"/>
    </location>
</feature>
<evidence type="ECO:0000256" key="3">
    <source>
        <dbReference type="ARBA" id="ARBA00022452"/>
    </source>
</evidence>
<dbReference type="GO" id="GO:0009279">
    <property type="term" value="C:cell outer membrane"/>
    <property type="evidence" value="ECO:0007669"/>
    <property type="project" value="UniProtKB-SubCell"/>
</dbReference>
<dbReference type="Gene3D" id="2.40.170.20">
    <property type="entry name" value="TonB-dependent receptor, beta-barrel domain"/>
    <property type="match status" value="1"/>
</dbReference>
<evidence type="ECO:0000256" key="4">
    <source>
        <dbReference type="ARBA" id="ARBA00022692"/>
    </source>
</evidence>
<dbReference type="Pfam" id="PF07715">
    <property type="entry name" value="Plug"/>
    <property type="match status" value="1"/>
</dbReference>
<evidence type="ECO:0000256" key="5">
    <source>
        <dbReference type="ARBA" id="ARBA00023077"/>
    </source>
</evidence>
<sequence length="739" mass="80963">MTHSKLLLTLAIAAASTSLANAQEQNDSIQEVTIIGSQEQAQRIAGSAHYIGTEKLQQFAYSDIQRIAREVPGVAIQIEDGYGLRPNIGIRGVATERSGRITLLEDNVLIAPAPYSAPSAYYFPTVGRLSAIEVVKGPAAITQGPYTIGGALNMVSTPIPTEMAGNVVTEAGEDATYRVHATYGGRTASGFGFLLETHQWQSDGFQSIDRGSNDTGLDVEDYTVKLSYAPMNSPHAIELKLQATDQDSNQSYLGLTDGDFSNNAFRRYGISELDNIETEHEQQILRYGYDISDSLDLSVTAYNNEHQRNWFKTEGIDFDGSASAEDFDRTSWFNVIQAINSGANLSGLNSDQLQSILDGTSDTATGSIQLRSNNREYFSRGVQLGLNWNGMVGDTMHDLEFGIRFHEDEEDRLQRNSNYSQVNGALVLDDLGILGNAGNRVQEAEAISIHIHDNILIGDWTLSPGLRYEDIDQKRTRYRDGELRSFRDSRKNATQVFLPGLGILYQVNDSLSLLGGVHKGFTAPSNSPNVDEETAINYELGFRYNNGSLSTELIGFLSDYDNILGECTSSSGSDCVIGDAFNGDAATVAGLELLVSTNLARGSDYRIPVSLSYTHINGEFDTNIADTAFFGSVSKGDPLPYLPKNQFLASVGFEKDNWATYLTGNYVDEVCVRASCNAFEKTDDTFTVDISANYQFSNALTLYARIENLTSEEDILGRQPYGARPNKDRTVTAGLRFNF</sequence>
<keyword evidence="10" id="KW-0732">Signal</keyword>
<dbReference type="Gene3D" id="2.170.130.10">
    <property type="entry name" value="TonB-dependent receptor, plug domain"/>
    <property type="match status" value="1"/>
</dbReference>
<comment type="similarity">
    <text evidence="8 9">Belongs to the TonB-dependent receptor family.</text>
</comment>
<evidence type="ECO:0000256" key="7">
    <source>
        <dbReference type="ARBA" id="ARBA00023237"/>
    </source>
</evidence>
<comment type="subcellular location">
    <subcellularLocation>
        <location evidence="1 8">Cell outer membrane</location>
        <topology evidence="1 8">Multi-pass membrane protein</topology>
    </subcellularLocation>
</comment>
<dbReference type="InterPro" id="IPR012910">
    <property type="entry name" value="Plug_dom"/>
</dbReference>
<dbReference type="PROSITE" id="PS52016">
    <property type="entry name" value="TONB_DEPENDENT_REC_3"/>
    <property type="match status" value="1"/>
</dbReference>
<protein>
    <submittedName>
        <fullName evidence="13">Ligand-gated channel</fullName>
    </submittedName>
</protein>
<accession>A0A2A4WXF2</accession>
<keyword evidence="4 8" id="KW-0812">Transmembrane</keyword>